<evidence type="ECO:0000256" key="2">
    <source>
        <dbReference type="PROSITE-ProRule" id="PRU00335"/>
    </source>
</evidence>
<keyword evidence="1 2" id="KW-0238">DNA-binding</keyword>
<organism evidence="4 5">
    <name type="scientific">Halopseudomonas phragmitis</name>
    <dbReference type="NCBI Taxonomy" id="1931241"/>
    <lineage>
        <taxon>Bacteria</taxon>
        <taxon>Pseudomonadati</taxon>
        <taxon>Pseudomonadota</taxon>
        <taxon>Gammaproteobacteria</taxon>
        <taxon>Pseudomonadales</taxon>
        <taxon>Pseudomonadaceae</taxon>
        <taxon>Halopseudomonas</taxon>
    </lineage>
</organism>
<dbReference type="PRINTS" id="PR00455">
    <property type="entry name" value="HTHTETR"/>
</dbReference>
<dbReference type="InterPro" id="IPR036271">
    <property type="entry name" value="Tet_transcr_reg_TetR-rel_C_sf"/>
</dbReference>
<reference evidence="4 5" key="1">
    <citation type="submission" date="2017-03" db="EMBL/GenBank/DDBJ databases">
        <title>Complete genome sequence of the novel DNRA strain Pseudomonas sp. S-6-2 isolated from Chinese polluted river sediment. Journal of Biotechnology.</title>
        <authorList>
            <person name="Li J."/>
            <person name="Xiang F."/>
            <person name="Wang L."/>
            <person name="Xi L."/>
            <person name="Liu J."/>
        </authorList>
    </citation>
    <scope>NUCLEOTIDE SEQUENCE [LARGE SCALE GENOMIC DNA]</scope>
    <source>
        <strain evidence="4 5">S-6-2</strain>
    </source>
</reference>
<dbReference type="Gene3D" id="1.10.357.10">
    <property type="entry name" value="Tetracycline Repressor, domain 2"/>
    <property type="match status" value="1"/>
</dbReference>
<dbReference type="SUPFAM" id="SSF46689">
    <property type="entry name" value="Homeodomain-like"/>
    <property type="match status" value="1"/>
</dbReference>
<dbReference type="Pfam" id="PF00440">
    <property type="entry name" value="TetR_N"/>
    <property type="match status" value="1"/>
</dbReference>
<evidence type="ECO:0000313" key="5">
    <source>
        <dbReference type="Proteomes" id="UP000243488"/>
    </source>
</evidence>
<dbReference type="PANTHER" id="PTHR30055:SF207">
    <property type="entry name" value="HTH-TYPE TRANSCRIPTIONAL REPRESSOR FATR"/>
    <property type="match status" value="1"/>
</dbReference>
<dbReference type="GO" id="GO:0000976">
    <property type="term" value="F:transcription cis-regulatory region binding"/>
    <property type="evidence" value="ECO:0007669"/>
    <property type="project" value="TreeGrafter"/>
</dbReference>
<evidence type="ECO:0000256" key="1">
    <source>
        <dbReference type="ARBA" id="ARBA00023125"/>
    </source>
</evidence>
<dbReference type="GO" id="GO:0003700">
    <property type="term" value="F:DNA-binding transcription factor activity"/>
    <property type="evidence" value="ECO:0007669"/>
    <property type="project" value="TreeGrafter"/>
</dbReference>
<dbReference type="InterPro" id="IPR001647">
    <property type="entry name" value="HTH_TetR"/>
</dbReference>
<dbReference type="InterPro" id="IPR032551">
    <property type="entry name" value="BscR_C"/>
</dbReference>
<dbReference type="Pfam" id="PF16295">
    <property type="entry name" value="TetR_C_10"/>
    <property type="match status" value="1"/>
</dbReference>
<protein>
    <recommendedName>
        <fullName evidence="3">HTH tetR-type domain-containing protein</fullName>
    </recommendedName>
</protein>
<feature type="domain" description="HTH tetR-type" evidence="3">
    <location>
        <begin position="16"/>
        <end position="76"/>
    </location>
</feature>
<proteinExistence type="predicted"/>
<dbReference type="PANTHER" id="PTHR30055">
    <property type="entry name" value="HTH-TYPE TRANSCRIPTIONAL REGULATOR RUTR"/>
    <property type="match status" value="1"/>
</dbReference>
<dbReference type="Proteomes" id="UP000243488">
    <property type="component" value="Chromosome"/>
</dbReference>
<gene>
    <name evidence="4" type="ORF">BVH74_06240</name>
</gene>
<dbReference type="STRING" id="1931241.BVH74_06240"/>
<accession>A0A1V0B374</accession>
<dbReference type="EMBL" id="CP020100">
    <property type="protein sequence ID" value="AQZ94377.1"/>
    <property type="molecule type" value="Genomic_DNA"/>
</dbReference>
<dbReference type="InterPro" id="IPR009057">
    <property type="entry name" value="Homeodomain-like_sf"/>
</dbReference>
<dbReference type="AlphaFoldDB" id="A0A1V0B374"/>
<keyword evidence="5" id="KW-1185">Reference proteome</keyword>
<feature type="DNA-binding region" description="H-T-H motif" evidence="2">
    <location>
        <begin position="39"/>
        <end position="58"/>
    </location>
</feature>
<dbReference type="InterPro" id="IPR050109">
    <property type="entry name" value="HTH-type_TetR-like_transc_reg"/>
</dbReference>
<dbReference type="PROSITE" id="PS50977">
    <property type="entry name" value="HTH_TETR_2"/>
    <property type="match status" value="1"/>
</dbReference>
<evidence type="ECO:0000313" key="4">
    <source>
        <dbReference type="EMBL" id="AQZ94377.1"/>
    </source>
</evidence>
<dbReference type="KEGG" id="ppha:BVH74_06240"/>
<dbReference type="RefSeq" id="WP_080049230.1">
    <property type="nucleotide sequence ID" value="NZ_CP020100.1"/>
</dbReference>
<name>A0A1V0B374_9GAMM</name>
<evidence type="ECO:0000259" key="3">
    <source>
        <dbReference type="PROSITE" id="PS50977"/>
    </source>
</evidence>
<sequence>MNTRSAATRKPRPRIKDKRTAILQAALKVFAEGGVNGVPMPVLAEQAGVGTGTIYRYFDSKETLVNELFREEKQALHLSLYRDLDLSRPARELFDVIWQRMLAFTREAPHAYRFLELQDHRPYLDEASRTLEHELLRPILAQYRSLQQQGIFRQDVRPEVLMSLVWGAFVHLIKSERDGHITLDQADIDAARDACWSLCTG</sequence>
<dbReference type="SUPFAM" id="SSF48498">
    <property type="entry name" value="Tetracyclin repressor-like, C-terminal domain"/>
    <property type="match status" value="1"/>
</dbReference>